<accession>A0A5B7GLL7</accession>
<sequence length="103" mass="11383">MWFYLLDERGKRRIDDAIDDLPSLLLIVVMLLAMVEVEAEVAALVVVVARRVVSSPAPPSRRSSLAPLSLTTFPFSAVPPAPSRFVLENFKDLTNDSTEDQAK</sequence>
<evidence type="ECO:0000313" key="2">
    <source>
        <dbReference type="EMBL" id="MPC57878.1"/>
    </source>
</evidence>
<protein>
    <submittedName>
        <fullName evidence="2">Uncharacterized protein</fullName>
    </submittedName>
</protein>
<gene>
    <name evidence="2" type="ORF">E2C01_051868</name>
</gene>
<keyword evidence="1" id="KW-1133">Transmembrane helix</keyword>
<keyword evidence="1" id="KW-0812">Transmembrane</keyword>
<proteinExistence type="predicted"/>
<evidence type="ECO:0000313" key="3">
    <source>
        <dbReference type="Proteomes" id="UP000324222"/>
    </source>
</evidence>
<evidence type="ECO:0000256" key="1">
    <source>
        <dbReference type="SAM" id="Phobius"/>
    </source>
</evidence>
<dbReference type="AlphaFoldDB" id="A0A5B7GLL7"/>
<organism evidence="2 3">
    <name type="scientific">Portunus trituberculatus</name>
    <name type="common">Swimming crab</name>
    <name type="synonym">Neptunus trituberculatus</name>
    <dbReference type="NCBI Taxonomy" id="210409"/>
    <lineage>
        <taxon>Eukaryota</taxon>
        <taxon>Metazoa</taxon>
        <taxon>Ecdysozoa</taxon>
        <taxon>Arthropoda</taxon>
        <taxon>Crustacea</taxon>
        <taxon>Multicrustacea</taxon>
        <taxon>Malacostraca</taxon>
        <taxon>Eumalacostraca</taxon>
        <taxon>Eucarida</taxon>
        <taxon>Decapoda</taxon>
        <taxon>Pleocyemata</taxon>
        <taxon>Brachyura</taxon>
        <taxon>Eubrachyura</taxon>
        <taxon>Portunoidea</taxon>
        <taxon>Portunidae</taxon>
        <taxon>Portuninae</taxon>
        <taxon>Portunus</taxon>
    </lineage>
</organism>
<feature type="transmembrane region" description="Helical" evidence="1">
    <location>
        <begin position="21"/>
        <end position="49"/>
    </location>
</feature>
<keyword evidence="3" id="KW-1185">Reference proteome</keyword>
<name>A0A5B7GLL7_PORTR</name>
<keyword evidence="1" id="KW-0472">Membrane</keyword>
<comment type="caution">
    <text evidence="2">The sequence shown here is derived from an EMBL/GenBank/DDBJ whole genome shotgun (WGS) entry which is preliminary data.</text>
</comment>
<dbReference type="EMBL" id="VSRR010015154">
    <property type="protein sequence ID" value="MPC57878.1"/>
    <property type="molecule type" value="Genomic_DNA"/>
</dbReference>
<dbReference type="Proteomes" id="UP000324222">
    <property type="component" value="Unassembled WGS sequence"/>
</dbReference>
<reference evidence="2 3" key="1">
    <citation type="submission" date="2019-05" db="EMBL/GenBank/DDBJ databases">
        <title>Another draft genome of Portunus trituberculatus and its Hox gene families provides insights of decapod evolution.</title>
        <authorList>
            <person name="Jeong J.-H."/>
            <person name="Song I."/>
            <person name="Kim S."/>
            <person name="Choi T."/>
            <person name="Kim D."/>
            <person name="Ryu S."/>
            <person name="Kim W."/>
        </authorList>
    </citation>
    <scope>NUCLEOTIDE SEQUENCE [LARGE SCALE GENOMIC DNA]</scope>
    <source>
        <tissue evidence="2">Muscle</tissue>
    </source>
</reference>